<keyword evidence="3 6" id="KW-0597">Phosphoprotein</keyword>
<evidence type="ECO:0000313" key="12">
    <source>
        <dbReference type="EMBL" id="MFC4158542.1"/>
    </source>
</evidence>
<dbReference type="Gene3D" id="3.40.50.2300">
    <property type="match status" value="3"/>
</dbReference>
<name>A0ABV8MND5_9NEIS</name>
<comment type="catalytic activity">
    <reaction evidence="1">
        <text>ATP + protein L-histidine = ADP + protein N-phospho-L-histidine.</text>
        <dbReference type="EC" id="2.7.13.3"/>
    </reaction>
</comment>
<keyword evidence="8" id="KW-0812">Transmembrane</keyword>
<keyword evidence="13" id="KW-1185">Reference proteome</keyword>
<keyword evidence="4" id="KW-0808">Transferase</keyword>
<dbReference type="PANTHER" id="PTHR43047:SF72">
    <property type="entry name" value="OSMOSENSING HISTIDINE PROTEIN KINASE SLN1"/>
    <property type="match status" value="1"/>
</dbReference>
<evidence type="ECO:0000256" key="5">
    <source>
        <dbReference type="ARBA" id="ARBA00022777"/>
    </source>
</evidence>
<dbReference type="InterPro" id="IPR036890">
    <property type="entry name" value="HATPase_C_sf"/>
</dbReference>
<feature type="domain" description="Response regulatory" evidence="10">
    <location>
        <begin position="704"/>
        <end position="821"/>
    </location>
</feature>
<dbReference type="Pfam" id="PF00512">
    <property type="entry name" value="HisKA"/>
    <property type="match status" value="1"/>
</dbReference>
<dbReference type="InterPro" id="IPR001789">
    <property type="entry name" value="Sig_transdc_resp-reg_receiver"/>
</dbReference>
<feature type="domain" description="Response regulatory" evidence="10">
    <location>
        <begin position="838"/>
        <end position="953"/>
    </location>
</feature>
<comment type="caution">
    <text evidence="12">The sequence shown here is derived from an EMBL/GenBank/DDBJ whole genome shotgun (WGS) entry which is preliminary data.</text>
</comment>
<dbReference type="InterPro" id="IPR036097">
    <property type="entry name" value="HisK_dim/P_sf"/>
</dbReference>
<feature type="compositionally biased region" description="Basic and acidic residues" evidence="7">
    <location>
        <begin position="572"/>
        <end position="581"/>
    </location>
</feature>
<keyword evidence="8" id="KW-1133">Transmembrane helix</keyword>
<dbReference type="Proteomes" id="UP001595791">
    <property type="component" value="Unassembled WGS sequence"/>
</dbReference>
<evidence type="ECO:0000256" key="4">
    <source>
        <dbReference type="ARBA" id="ARBA00022679"/>
    </source>
</evidence>
<protein>
    <recommendedName>
        <fullName evidence="2">histidine kinase</fullName>
        <ecNumber evidence="2">2.7.13.3</ecNumber>
    </recommendedName>
</protein>
<dbReference type="InterPro" id="IPR011006">
    <property type="entry name" value="CheY-like_superfamily"/>
</dbReference>
<dbReference type="Pfam" id="PF00989">
    <property type="entry name" value="PAS"/>
    <property type="match status" value="1"/>
</dbReference>
<reference evidence="13" key="1">
    <citation type="journal article" date="2019" name="Int. J. Syst. Evol. Microbiol.">
        <title>The Global Catalogue of Microorganisms (GCM) 10K type strain sequencing project: providing services to taxonomists for standard genome sequencing and annotation.</title>
        <authorList>
            <consortium name="The Broad Institute Genomics Platform"/>
            <consortium name="The Broad Institute Genome Sequencing Center for Infectious Disease"/>
            <person name="Wu L."/>
            <person name="Ma J."/>
        </authorList>
    </citation>
    <scope>NUCLEOTIDE SEQUENCE [LARGE SCALE GENOMIC DNA]</scope>
    <source>
        <strain evidence="13">LMG 29894</strain>
    </source>
</reference>
<dbReference type="CDD" id="cd00130">
    <property type="entry name" value="PAS"/>
    <property type="match status" value="2"/>
</dbReference>
<feature type="domain" description="PAS" evidence="11">
    <location>
        <begin position="76"/>
        <end position="118"/>
    </location>
</feature>
<proteinExistence type="predicted"/>
<feature type="compositionally biased region" description="Polar residues" evidence="7">
    <location>
        <begin position="561"/>
        <end position="571"/>
    </location>
</feature>
<keyword evidence="8" id="KW-0472">Membrane</keyword>
<dbReference type="Gene3D" id="3.30.450.20">
    <property type="entry name" value="PAS domain"/>
    <property type="match status" value="2"/>
</dbReference>
<dbReference type="SMART" id="SM00388">
    <property type="entry name" value="HisKA"/>
    <property type="match status" value="1"/>
</dbReference>
<evidence type="ECO:0000256" key="8">
    <source>
        <dbReference type="SAM" id="Phobius"/>
    </source>
</evidence>
<keyword evidence="5" id="KW-0418">Kinase</keyword>
<dbReference type="InterPro" id="IPR004358">
    <property type="entry name" value="Sig_transdc_His_kin-like_C"/>
</dbReference>
<dbReference type="PROSITE" id="PS50112">
    <property type="entry name" value="PAS"/>
    <property type="match status" value="2"/>
</dbReference>
<evidence type="ECO:0000256" key="3">
    <source>
        <dbReference type="ARBA" id="ARBA00022553"/>
    </source>
</evidence>
<dbReference type="InterPro" id="IPR000014">
    <property type="entry name" value="PAS"/>
</dbReference>
<dbReference type="InterPro" id="IPR035965">
    <property type="entry name" value="PAS-like_dom_sf"/>
</dbReference>
<dbReference type="Gene3D" id="1.10.287.130">
    <property type="match status" value="1"/>
</dbReference>
<dbReference type="CDD" id="cd17546">
    <property type="entry name" value="REC_hyHK_CKI1_RcsC-like"/>
    <property type="match status" value="1"/>
</dbReference>
<feature type="modified residue" description="4-aspartylphosphate" evidence="6">
    <location>
        <position position="753"/>
    </location>
</feature>
<organism evidence="12 13">
    <name type="scientific">Chitinimonas lacunae</name>
    <dbReference type="NCBI Taxonomy" id="1963018"/>
    <lineage>
        <taxon>Bacteria</taxon>
        <taxon>Pseudomonadati</taxon>
        <taxon>Pseudomonadota</taxon>
        <taxon>Betaproteobacteria</taxon>
        <taxon>Neisseriales</taxon>
        <taxon>Chitinibacteraceae</taxon>
        <taxon>Chitinimonas</taxon>
    </lineage>
</organism>
<evidence type="ECO:0000259" key="9">
    <source>
        <dbReference type="PROSITE" id="PS50109"/>
    </source>
</evidence>
<evidence type="ECO:0000259" key="11">
    <source>
        <dbReference type="PROSITE" id="PS50112"/>
    </source>
</evidence>
<dbReference type="InterPro" id="IPR013767">
    <property type="entry name" value="PAS_fold"/>
</dbReference>
<gene>
    <name evidence="12" type="ORF">ACFOW7_04110</name>
</gene>
<evidence type="ECO:0000256" key="2">
    <source>
        <dbReference type="ARBA" id="ARBA00012438"/>
    </source>
</evidence>
<dbReference type="SMART" id="SM00387">
    <property type="entry name" value="HATPase_c"/>
    <property type="match status" value="1"/>
</dbReference>
<dbReference type="Gene3D" id="3.30.565.10">
    <property type="entry name" value="Histidine kinase-like ATPase, C-terminal domain"/>
    <property type="match status" value="1"/>
</dbReference>
<evidence type="ECO:0000313" key="13">
    <source>
        <dbReference type="Proteomes" id="UP001595791"/>
    </source>
</evidence>
<feature type="modified residue" description="4-aspartylphosphate" evidence="6">
    <location>
        <position position="632"/>
    </location>
</feature>
<sequence length="959" mass="105781">MSTLFAAWRRFFAPSGPGPALALGLVSLALVLWIAVSQSTRLVGPLLGILVLQVLLLLRRWLPPARPVATTDPATAPFSLANLVDYAPNPMLLLDERGRIRMANRPAEQLTGYSNAELSDQIFASLLPDRPDPALPGFRHINHTDQMLRRKDGSNAPVEISIGPDGTMLAALIDLTERHAAETRFRMLVEASPTAILLVNTQGRIVLVNGQSEDLFGYARTEMLGQPIEMLMNELDQEGHARLRSDYVRTPTSRRMGKNRDLYARHKTGRAIPVEVGLSPIVVGNETLIQAAVVDISLRKQTEQHLREQAEQLSQASRYKSEFLANMSHELRTPLNSILILSEQLRNNRKGNLDERQVMHADLINRSGTDLTQLINDILDLSKVEAGLMRVVPELIDLGQLVSDLCDTFRPQAQTKGIELHCNVASNVPRLIHSDPQRLSQILKNLLANALKFTEQGSVRLDITRAEPAKPPQVPDNASLAFRVSDTGIGIPADKQALIFEAFQQIDGSTSRRFGGTGLGLTICRQLAELLGGAITVNSQMGVGSLFTLYLPSQEQDDTAAPSTPRGTASSRPHELAPPERREVLIVEDNPQFAEILRDNAEQFGLVPVVCSDGQSALHQLQERQFLAVLLDLLLPDISGWHILYKINQQPPERRPPVHILSCVTPDVNWESHAASYLVKPVAASDLSALFRQIASGYPATKLALLLVEDDPVERDEYLTRAKTLGLHSRGCATMTEAIGLYRAQHFDLLVIDAKLPDGSGIELLDRLDRIRPLAASRIILHTNLDPDPEQSAILARHQVRLVGKTDSRREALVQALRELILQLQTPPAEPCNEPLRRLLLVDDDERNCYALSLLLEGMGFAVDLAHNGREGVELAQTGDYALILMDISMPIMDGYEAIRILKQQMRLETPIIALTARAMSGDHDKCLAAGADDYVSKPVTSSKLAQALSHWLDKTPKE</sequence>
<dbReference type="Pfam" id="PF00072">
    <property type="entry name" value="Response_reg"/>
    <property type="match status" value="3"/>
</dbReference>
<evidence type="ECO:0000256" key="7">
    <source>
        <dbReference type="SAM" id="MobiDB-lite"/>
    </source>
</evidence>
<accession>A0ABV8MND5</accession>
<evidence type="ECO:0000256" key="1">
    <source>
        <dbReference type="ARBA" id="ARBA00000085"/>
    </source>
</evidence>
<dbReference type="SUPFAM" id="SSF47384">
    <property type="entry name" value="Homodimeric domain of signal transducing histidine kinase"/>
    <property type="match status" value="1"/>
</dbReference>
<evidence type="ECO:0000259" key="10">
    <source>
        <dbReference type="PROSITE" id="PS50110"/>
    </source>
</evidence>
<feature type="domain" description="Response regulatory" evidence="10">
    <location>
        <begin position="583"/>
        <end position="695"/>
    </location>
</feature>
<dbReference type="EC" id="2.7.13.3" evidence="2"/>
<dbReference type="CDD" id="cd00082">
    <property type="entry name" value="HisKA"/>
    <property type="match status" value="1"/>
</dbReference>
<dbReference type="SUPFAM" id="SSF52172">
    <property type="entry name" value="CheY-like"/>
    <property type="match status" value="3"/>
</dbReference>
<feature type="transmembrane region" description="Helical" evidence="8">
    <location>
        <begin position="20"/>
        <end position="36"/>
    </location>
</feature>
<dbReference type="InterPro" id="IPR005467">
    <property type="entry name" value="His_kinase_dom"/>
</dbReference>
<evidence type="ECO:0000256" key="6">
    <source>
        <dbReference type="PROSITE-ProRule" id="PRU00169"/>
    </source>
</evidence>
<feature type="transmembrane region" description="Helical" evidence="8">
    <location>
        <begin position="43"/>
        <end position="62"/>
    </location>
</feature>
<feature type="domain" description="Histidine kinase" evidence="9">
    <location>
        <begin position="326"/>
        <end position="555"/>
    </location>
</feature>
<dbReference type="SUPFAM" id="SSF55874">
    <property type="entry name" value="ATPase domain of HSP90 chaperone/DNA topoisomerase II/histidine kinase"/>
    <property type="match status" value="1"/>
</dbReference>
<dbReference type="RefSeq" id="WP_378161326.1">
    <property type="nucleotide sequence ID" value="NZ_JBHSBU010000001.1"/>
</dbReference>
<dbReference type="CDD" id="cd16922">
    <property type="entry name" value="HATPase_EvgS-ArcB-TorS-like"/>
    <property type="match status" value="1"/>
</dbReference>
<dbReference type="PROSITE" id="PS50110">
    <property type="entry name" value="RESPONSE_REGULATORY"/>
    <property type="match status" value="3"/>
</dbReference>
<feature type="modified residue" description="4-aspartylphosphate" evidence="6">
    <location>
        <position position="887"/>
    </location>
</feature>
<dbReference type="SMART" id="SM00091">
    <property type="entry name" value="PAS"/>
    <property type="match status" value="2"/>
</dbReference>
<feature type="region of interest" description="Disordered" evidence="7">
    <location>
        <begin position="555"/>
        <end position="581"/>
    </location>
</feature>
<dbReference type="EMBL" id="JBHSBU010000001">
    <property type="protein sequence ID" value="MFC4158542.1"/>
    <property type="molecule type" value="Genomic_DNA"/>
</dbReference>
<dbReference type="PROSITE" id="PS50109">
    <property type="entry name" value="HIS_KIN"/>
    <property type="match status" value="1"/>
</dbReference>
<dbReference type="Pfam" id="PF13188">
    <property type="entry name" value="PAS_8"/>
    <property type="match status" value="1"/>
</dbReference>
<dbReference type="InterPro" id="IPR003661">
    <property type="entry name" value="HisK_dim/P_dom"/>
</dbReference>
<dbReference type="PANTHER" id="PTHR43047">
    <property type="entry name" value="TWO-COMPONENT HISTIDINE PROTEIN KINASE"/>
    <property type="match status" value="1"/>
</dbReference>
<feature type="domain" description="PAS" evidence="11">
    <location>
        <begin position="181"/>
        <end position="255"/>
    </location>
</feature>
<dbReference type="SUPFAM" id="SSF55785">
    <property type="entry name" value="PYP-like sensor domain (PAS domain)"/>
    <property type="match status" value="2"/>
</dbReference>
<dbReference type="Pfam" id="PF02518">
    <property type="entry name" value="HATPase_c"/>
    <property type="match status" value="1"/>
</dbReference>
<dbReference type="NCBIfam" id="TIGR00229">
    <property type="entry name" value="sensory_box"/>
    <property type="match status" value="2"/>
</dbReference>
<dbReference type="PRINTS" id="PR00344">
    <property type="entry name" value="BCTRLSENSOR"/>
</dbReference>
<dbReference type="InterPro" id="IPR003594">
    <property type="entry name" value="HATPase_dom"/>
</dbReference>
<dbReference type="SMART" id="SM00448">
    <property type="entry name" value="REC"/>
    <property type="match status" value="3"/>
</dbReference>